<dbReference type="PANTHER" id="PTHR46972">
    <property type="entry name" value="MONOOXYGENASE ASQM-RELATED"/>
    <property type="match status" value="1"/>
</dbReference>
<feature type="transmembrane region" description="Helical" evidence="5">
    <location>
        <begin position="389"/>
        <end position="408"/>
    </location>
</feature>
<proteinExistence type="predicted"/>
<accession>G9PAS2</accession>
<keyword evidence="5" id="KW-0812">Transmembrane</keyword>
<keyword evidence="1" id="KW-0285">Flavoprotein</keyword>
<evidence type="ECO:0000256" key="1">
    <source>
        <dbReference type="ARBA" id="ARBA00022630"/>
    </source>
</evidence>
<comment type="caution">
    <text evidence="6">The sequence shown here is derived from an EMBL/GenBank/DDBJ whole genome shotgun (WGS) entry which is preliminary data.</text>
</comment>
<evidence type="ECO:0008006" key="8">
    <source>
        <dbReference type="Google" id="ProtNLM"/>
    </source>
</evidence>
<organism evidence="6 7">
    <name type="scientific">Hypocrea atroviridis (strain ATCC 20476 / IMI 206040)</name>
    <name type="common">Trichoderma atroviride</name>
    <dbReference type="NCBI Taxonomy" id="452589"/>
    <lineage>
        <taxon>Eukaryota</taxon>
        <taxon>Fungi</taxon>
        <taxon>Dikarya</taxon>
        <taxon>Ascomycota</taxon>
        <taxon>Pezizomycotina</taxon>
        <taxon>Sordariomycetes</taxon>
        <taxon>Hypocreomycetidae</taxon>
        <taxon>Hypocreales</taxon>
        <taxon>Hypocreaceae</taxon>
        <taxon>Trichoderma</taxon>
    </lineage>
</organism>
<keyword evidence="5" id="KW-1133">Transmembrane helix</keyword>
<evidence type="ECO:0000256" key="5">
    <source>
        <dbReference type="SAM" id="Phobius"/>
    </source>
</evidence>
<evidence type="ECO:0000256" key="3">
    <source>
        <dbReference type="ARBA" id="ARBA00023002"/>
    </source>
</evidence>
<dbReference type="GO" id="GO:0004497">
    <property type="term" value="F:monooxygenase activity"/>
    <property type="evidence" value="ECO:0007669"/>
    <property type="project" value="UniProtKB-KW"/>
</dbReference>
<evidence type="ECO:0000256" key="2">
    <source>
        <dbReference type="ARBA" id="ARBA00022827"/>
    </source>
</evidence>
<protein>
    <recommendedName>
        <fullName evidence="8">FAD-binding domain-containing protein</fullName>
    </recommendedName>
</protein>
<dbReference type="eggNOG" id="KOG2614">
    <property type="taxonomic scope" value="Eukaryota"/>
</dbReference>
<name>G9PAS2_HYPAI</name>
<gene>
    <name evidence="6" type="ORF">TRIATDRAFT_80460</name>
</gene>
<reference evidence="6 7" key="1">
    <citation type="journal article" date="2011" name="Genome Biol.">
        <title>Comparative genome sequence analysis underscores mycoparasitism as the ancestral life style of Trichoderma.</title>
        <authorList>
            <person name="Kubicek C.P."/>
            <person name="Herrera-Estrella A."/>
            <person name="Seidl-Seiboth V."/>
            <person name="Martinez D.A."/>
            <person name="Druzhinina I.S."/>
            <person name="Thon M."/>
            <person name="Zeilinger S."/>
            <person name="Casas-Flores S."/>
            <person name="Horwitz B.A."/>
            <person name="Mukherjee P.K."/>
            <person name="Mukherjee M."/>
            <person name="Kredics L."/>
            <person name="Alcaraz L.D."/>
            <person name="Aerts A."/>
            <person name="Antal Z."/>
            <person name="Atanasova L."/>
            <person name="Cervantes-Badillo M.G."/>
            <person name="Challacombe J."/>
            <person name="Chertkov O."/>
            <person name="McCluskey K."/>
            <person name="Coulpier F."/>
            <person name="Deshpande N."/>
            <person name="von Doehren H."/>
            <person name="Ebbole D.J."/>
            <person name="Esquivel-Naranjo E.U."/>
            <person name="Fekete E."/>
            <person name="Flipphi M."/>
            <person name="Glaser F."/>
            <person name="Gomez-Rodriguez E.Y."/>
            <person name="Gruber S."/>
            <person name="Han C."/>
            <person name="Henrissat B."/>
            <person name="Hermosa R."/>
            <person name="Hernandez-Onate M."/>
            <person name="Karaffa L."/>
            <person name="Kosti I."/>
            <person name="Le Crom S."/>
            <person name="Lindquist E."/>
            <person name="Lucas S."/>
            <person name="Luebeck M."/>
            <person name="Luebeck P.S."/>
            <person name="Margeot A."/>
            <person name="Metz B."/>
            <person name="Misra M."/>
            <person name="Nevalainen H."/>
            <person name="Omann M."/>
            <person name="Packer N."/>
            <person name="Perrone G."/>
            <person name="Uresti-Rivera E.E."/>
            <person name="Salamov A."/>
            <person name="Schmoll M."/>
            <person name="Seiboth B."/>
            <person name="Shapiro H."/>
            <person name="Sukno S."/>
            <person name="Tamayo-Ramos J.A."/>
            <person name="Tisch D."/>
            <person name="Wiest A."/>
            <person name="Wilkinson H.H."/>
            <person name="Zhang M."/>
            <person name="Coutinho P.M."/>
            <person name="Kenerley C.M."/>
            <person name="Monte E."/>
            <person name="Baker S.E."/>
            <person name="Grigoriev I.V."/>
        </authorList>
    </citation>
    <scope>NUCLEOTIDE SEQUENCE [LARGE SCALE GENOMIC DNA]</scope>
    <source>
        <strain evidence="7">ATCC 20476 / IMI 206040</strain>
    </source>
</reference>
<keyword evidence="2" id="KW-0274">FAD</keyword>
<dbReference type="SUPFAM" id="SSF51905">
    <property type="entry name" value="FAD/NAD(P)-binding domain"/>
    <property type="match status" value="1"/>
</dbReference>
<dbReference type="PANTHER" id="PTHR46972:SF1">
    <property type="entry name" value="FAD DEPENDENT OXIDOREDUCTASE DOMAIN-CONTAINING PROTEIN"/>
    <property type="match status" value="1"/>
</dbReference>
<sequence length="413" mass="45214">MADEETKGHSSHFLENKTIVIAGAGLAGSAFVVGLQKLWNPKLNPPTIIIFERDAPEIADQRETYTLSLTGFDNSGGLVALKNLGLLDHALKHAISGLDGAGAFKIWDSSWNEQVAFRRKPAAGIPSTSVRIARKDIRQVLHDAFDLGNQCSIHWDSKCISTTQLPDGRLRVRVVQGENAHEIEQESATEPSSGDTLCHGGAVLRGGVARFEEALPKLPGEDWGFVVSRTGVSAFFAPVDKHRIFWAVGRNEDQVCNLDRSSPTQLQAVIEQSLDLGSHIAEPFRSIVRRTDPETALLLNSRDKLPFAHDSISKVPAVFLGDSNHALSAFAGIGGNLALVDGWDLADQICKHSSLEDAVKVYDSLSVPRAMRDVKRSRRLVKGAHDTGLHYYLLLCMLFVGKFVRWALNKMGR</sequence>
<dbReference type="OMA" id="VQWNSRC"/>
<keyword evidence="7" id="KW-1185">Reference proteome</keyword>
<keyword evidence="5" id="KW-0472">Membrane</keyword>
<keyword evidence="4" id="KW-0503">Monooxygenase</keyword>
<dbReference type="Proteomes" id="UP000005426">
    <property type="component" value="Unassembled WGS sequence"/>
</dbReference>
<evidence type="ECO:0000256" key="4">
    <source>
        <dbReference type="ARBA" id="ARBA00023033"/>
    </source>
</evidence>
<dbReference type="HOGENOM" id="CLU_009665_4_0_1"/>
<evidence type="ECO:0000313" key="7">
    <source>
        <dbReference type="Proteomes" id="UP000005426"/>
    </source>
</evidence>
<dbReference type="STRING" id="452589.G9PAS2"/>
<dbReference type="EMBL" id="ABDG02000028">
    <property type="protein sequence ID" value="EHK40104.1"/>
    <property type="molecule type" value="Genomic_DNA"/>
</dbReference>
<keyword evidence="3" id="KW-0560">Oxidoreductase</keyword>
<evidence type="ECO:0000313" key="6">
    <source>
        <dbReference type="EMBL" id="EHK40104.1"/>
    </source>
</evidence>
<dbReference type="Gene3D" id="3.50.50.60">
    <property type="entry name" value="FAD/NAD(P)-binding domain"/>
    <property type="match status" value="2"/>
</dbReference>
<dbReference type="AlphaFoldDB" id="G9PAS2"/>
<dbReference type="InterPro" id="IPR036188">
    <property type="entry name" value="FAD/NAD-bd_sf"/>
</dbReference>
<dbReference type="OrthoDB" id="655030at2759"/>